<dbReference type="OrthoDB" id="3261505at2759"/>
<keyword evidence="5" id="KW-1185">Reference proteome</keyword>
<feature type="compositionally biased region" description="Gly residues" evidence="1">
    <location>
        <begin position="299"/>
        <end position="318"/>
    </location>
</feature>
<comment type="caution">
    <text evidence="4">The sequence shown here is derived from an EMBL/GenBank/DDBJ whole genome shotgun (WGS) entry which is preliminary data.</text>
</comment>
<feature type="region of interest" description="Disordered" evidence="1">
    <location>
        <begin position="26"/>
        <end position="123"/>
    </location>
</feature>
<protein>
    <submittedName>
        <fullName evidence="4">Uncharacterized protein</fullName>
    </submittedName>
</protein>
<gene>
    <name evidence="4" type="ORF">BGZ70_006899</name>
</gene>
<evidence type="ECO:0000313" key="4">
    <source>
        <dbReference type="EMBL" id="KAF9964132.1"/>
    </source>
</evidence>
<name>A0A9P6M2S2_MORAP</name>
<feature type="chain" id="PRO_5040317079" evidence="3">
    <location>
        <begin position="25"/>
        <end position="318"/>
    </location>
</feature>
<sequence length="318" mass="32586">MLFKKSSLTLLALTLALSVSLVTAQTAGAQAPGDTTSTTTTVEPSPSPSTTTSSPPPVQTTDDPRPPTQPPTSEVRPTQTHQNPNPGPTKGRETTAGNVPSQATVSGATGTPTATPSPAADKGTSSLATVGIVIGAVVVAAAIGIWIFRKWKLSPSRDFQSKIRGDGDDYQDYPRGYESDTVFLRNLGDQPTEPAPAKSPYNAGATLAAEDQYYDASYVAADHHNGGVAGGYQHDGYGAHAGYDQTGYDQQGYDNQQQGYDPHGYDNYGHNDYAQSQVGGGYAASQVGGGYAQSQVGGYSQGGGGGGGGGYAQSNVGG</sequence>
<keyword evidence="2" id="KW-0472">Membrane</keyword>
<feature type="transmembrane region" description="Helical" evidence="2">
    <location>
        <begin position="127"/>
        <end position="148"/>
    </location>
</feature>
<feature type="non-terminal residue" evidence="4">
    <location>
        <position position="1"/>
    </location>
</feature>
<evidence type="ECO:0000256" key="3">
    <source>
        <dbReference type="SAM" id="SignalP"/>
    </source>
</evidence>
<organism evidence="4 5">
    <name type="scientific">Mortierella alpina</name>
    <name type="common">Oleaginous fungus</name>
    <name type="synonym">Mortierella renispora</name>
    <dbReference type="NCBI Taxonomy" id="64518"/>
    <lineage>
        <taxon>Eukaryota</taxon>
        <taxon>Fungi</taxon>
        <taxon>Fungi incertae sedis</taxon>
        <taxon>Mucoromycota</taxon>
        <taxon>Mortierellomycotina</taxon>
        <taxon>Mortierellomycetes</taxon>
        <taxon>Mortierellales</taxon>
        <taxon>Mortierellaceae</taxon>
        <taxon>Mortierella</taxon>
    </lineage>
</organism>
<feature type="compositionally biased region" description="Polar residues" evidence="1">
    <location>
        <begin position="75"/>
        <end position="84"/>
    </location>
</feature>
<feature type="compositionally biased region" description="Low complexity" evidence="1">
    <location>
        <begin position="35"/>
        <end position="53"/>
    </location>
</feature>
<feature type="signal peptide" evidence="3">
    <location>
        <begin position="1"/>
        <end position="24"/>
    </location>
</feature>
<dbReference type="AlphaFoldDB" id="A0A9P6M2S2"/>
<evidence type="ECO:0000256" key="1">
    <source>
        <dbReference type="SAM" id="MobiDB-lite"/>
    </source>
</evidence>
<dbReference type="Proteomes" id="UP000738359">
    <property type="component" value="Unassembled WGS sequence"/>
</dbReference>
<keyword evidence="2" id="KW-0812">Transmembrane</keyword>
<feature type="compositionally biased region" description="Low complexity" evidence="1">
    <location>
        <begin position="103"/>
        <end position="120"/>
    </location>
</feature>
<feature type="region of interest" description="Disordered" evidence="1">
    <location>
        <begin position="298"/>
        <end position="318"/>
    </location>
</feature>
<accession>A0A9P6M2S2</accession>
<keyword evidence="2" id="KW-1133">Transmembrane helix</keyword>
<evidence type="ECO:0000256" key="2">
    <source>
        <dbReference type="SAM" id="Phobius"/>
    </source>
</evidence>
<dbReference type="EMBL" id="JAAAHY010000401">
    <property type="protein sequence ID" value="KAF9964132.1"/>
    <property type="molecule type" value="Genomic_DNA"/>
</dbReference>
<proteinExistence type="predicted"/>
<reference evidence="4" key="1">
    <citation type="journal article" date="2020" name="Fungal Divers.">
        <title>Resolving the Mortierellaceae phylogeny through synthesis of multi-gene phylogenetics and phylogenomics.</title>
        <authorList>
            <person name="Vandepol N."/>
            <person name="Liber J."/>
            <person name="Desiro A."/>
            <person name="Na H."/>
            <person name="Kennedy M."/>
            <person name="Barry K."/>
            <person name="Grigoriev I.V."/>
            <person name="Miller A.N."/>
            <person name="O'Donnell K."/>
            <person name="Stajich J.E."/>
            <person name="Bonito G."/>
        </authorList>
    </citation>
    <scope>NUCLEOTIDE SEQUENCE</scope>
    <source>
        <strain evidence="4">CK1249</strain>
    </source>
</reference>
<evidence type="ECO:0000313" key="5">
    <source>
        <dbReference type="Proteomes" id="UP000738359"/>
    </source>
</evidence>
<keyword evidence="3" id="KW-0732">Signal</keyword>